<organism evidence="2 3">
    <name type="scientific">Zea mays</name>
    <name type="common">Maize</name>
    <dbReference type="NCBI Taxonomy" id="4577"/>
    <lineage>
        <taxon>Eukaryota</taxon>
        <taxon>Viridiplantae</taxon>
        <taxon>Streptophyta</taxon>
        <taxon>Embryophyta</taxon>
        <taxon>Tracheophyta</taxon>
        <taxon>Spermatophyta</taxon>
        <taxon>Magnoliopsida</taxon>
        <taxon>Liliopsida</taxon>
        <taxon>Poales</taxon>
        <taxon>Poaceae</taxon>
        <taxon>PACMAD clade</taxon>
        <taxon>Panicoideae</taxon>
        <taxon>Andropogonodae</taxon>
        <taxon>Andropogoneae</taxon>
        <taxon>Tripsacinae</taxon>
        <taxon>Zea</taxon>
    </lineage>
</organism>
<evidence type="ECO:0000313" key="2">
    <source>
        <dbReference type="EnsemblPlants" id="Zm00001eb206570_P001"/>
    </source>
</evidence>
<reference evidence="2" key="2">
    <citation type="submission" date="2019-07" db="EMBL/GenBank/DDBJ databases">
        <authorList>
            <person name="Seetharam A."/>
            <person name="Woodhouse M."/>
            <person name="Cannon E."/>
        </authorList>
    </citation>
    <scope>NUCLEOTIDE SEQUENCE [LARGE SCALE GENOMIC DNA]</scope>
    <source>
        <strain evidence="2">cv. B73</strain>
    </source>
</reference>
<evidence type="ECO:0000313" key="3">
    <source>
        <dbReference type="Proteomes" id="UP000007305"/>
    </source>
</evidence>
<reference evidence="2" key="3">
    <citation type="submission" date="2021-05" db="UniProtKB">
        <authorList>
            <consortium name="EnsemblPlants"/>
        </authorList>
    </citation>
    <scope>IDENTIFICATION</scope>
    <source>
        <strain evidence="2">cv. B73</strain>
    </source>
</reference>
<dbReference type="EnsemblPlants" id="Zm00001eb206570_T001">
    <property type="protein sequence ID" value="Zm00001eb206570_P001"/>
    <property type="gene ID" value="Zm00001eb206570"/>
</dbReference>
<protein>
    <submittedName>
        <fullName evidence="2">Uncharacterized protein</fullName>
    </submittedName>
</protein>
<reference evidence="3" key="1">
    <citation type="journal article" date="2009" name="Science">
        <title>The B73 maize genome: complexity, diversity, and dynamics.</title>
        <authorList>
            <person name="Schnable P.S."/>
            <person name="Ware D."/>
            <person name="Fulton R.S."/>
            <person name="Stein J.C."/>
            <person name="Wei F."/>
            <person name="Pasternak S."/>
            <person name="Liang C."/>
            <person name="Zhang J."/>
            <person name="Fulton L."/>
            <person name="Graves T.A."/>
            <person name="Minx P."/>
            <person name="Reily A.D."/>
            <person name="Courtney L."/>
            <person name="Kruchowski S.S."/>
            <person name="Tomlinson C."/>
            <person name="Strong C."/>
            <person name="Delehaunty K."/>
            <person name="Fronick C."/>
            <person name="Courtney B."/>
            <person name="Rock S.M."/>
            <person name="Belter E."/>
            <person name="Du F."/>
            <person name="Kim K."/>
            <person name="Abbott R.M."/>
            <person name="Cotton M."/>
            <person name="Levy A."/>
            <person name="Marchetto P."/>
            <person name="Ochoa K."/>
            <person name="Jackson S.M."/>
            <person name="Gillam B."/>
            <person name="Chen W."/>
            <person name="Yan L."/>
            <person name="Higginbotham J."/>
            <person name="Cardenas M."/>
            <person name="Waligorski J."/>
            <person name="Applebaum E."/>
            <person name="Phelps L."/>
            <person name="Falcone J."/>
            <person name="Kanchi K."/>
            <person name="Thane T."/>
            <person name="Scimone A."/>
            <person name="Thane N."/>
            <person name="Henke J."/>
            <person name="Wang T."/>
            <person name="Ruppert J."/>
            <person name="Shah N."/>
            <person name="Rotter K."/>
            <person name="Hodges J."/>
            <person name="Ingenthron E."/>
            <person name="Cordes M."/>
            <person name="Kohlberg S."/>
            <person name="Sgro J."/>
            <person name="Delgado B."/>
            <person name="Mead K."/>
            <person name="Chinwalla A."/>
            <person name="Leonard S."/>
            <person name="Crouse K."/>
            <person name="Collura K."/>
            <person name="Kudrna D."/>
            <person name="Currie J."/>
            <person name="He R."/>
            <person name="Angelova A."/>
            <person name="Rajasekar S."/>
            <person name="Mueller T."/>
            <person name="Lomeli R."/>
            <person name="Scara G."/>
            <person name="Ko A."/>
            <person name="Delaney K."/>
            <person name="Wissotski M."/>
            <person name="Lopez G."/>
            <person name="Campos D."/>
            <person name="Braidotti M."/>
            <person name="Ashley E."/>
            <person name="Golser W."/>
            <person name="Kim H."/>
            <person name="Lee S."/>
            <person name="Lin J."/>
            <person name="Dujmic Z."/>
            <person name="Kim W."/>
            <person name="Talag J."/>
            <person name="Zuccolo A."/>
            <person name="Fan C."/>
            <person name="Sebastian A."/>
            <person name="Kramer M."/>
            <person name="Spiegel L."/>
            <person name="Nascimento L."/>
            <person name="Zutavern T."/>
            <person name="Miller B."/>
            <person name="Ambroise C."/>
            <person name="Muller S."/>
            <person name="Spooner W."/>
            <person name="Narechania A."/>
            <person name="Ren L."/>
            <person name="Wei S."/>
            <person name="Kumari S."/>
            <person name="Faga B."/>
            <person name="Levy M.J."/>
            <person name="McMahan L."/>
            <person name="Van Buren P."/>
            <person name="Vaughn M.W."/>
            <person name="Ying K."/>
            <person name="Yeh C.-T."/>
            <person name="Emrich S.J."/>
            <person name="Jia Y."/>
            <person name="Kalyanaraman A."/>
            <person name="Hsia A.-P."/>
            <person name="Barbazuk W.B."/>
            <person name="Baucom R.S."/>
            <person name="Brutnell T.P."/>
            <person name="Carpita N.C."/>
            <person name="Chaparro C."/>
            <person name="Chia J.-M."/>
            <person name="Deragon J.-M."/>
            <person name="Estill J.C."/>
            <person name="Fu Y."/>
            <person name="Jeddeloh J.A."/>
            <person name="Han Y."/>
            <person name="Lee H."/>
            <person name="Li P."/>
            <person name="Lisch D.R."/>
            <person name="Liu S."/>
            <person name="Liu Z."/>
            <person name="Nagel D.H."/>
            <person name="McCann M.C."/>
            <person name="SanMiguel P."/>
            <person name="Myers A.M."/>
            <person name="Nettleton D."/>
            <person name="Nguyen J."/>
            <person name="Penning B.W."/>
            <person name="Ponnala L."/>
            <person name="Schneider K.L."/>
            <person name="Schwartz D.C."/>
            <person name="Sharma A."/>
            <person name="Soderlund C."/>
            <person name="Springer N.M."/>
            <person name="Sun Q."/>
            <person name="Wang H."/>
            <person name="Waterman M."/>
            <person name="Westerman R."/>
            <person name="Wolfgruber T.K."/>
            <person name="Yang L."/>
            <person name="Yu Y."/>
            <person name="Zhang L."/>
            <person name="Zhou S."/>
            <person name="Zhu Q."/>
            <person name="Bennetzen J.L."/>
            <person name="Dawe R.K."/>
            <person name="Jiang J."/>
            <person name="Jiang N."/>
            <person name="Presting G.G."/>
            <person name="Wessler S.R."/>
            <person name="Aluru S."/>
            <person name="Martienssen R.A."/>
            <person name="Clifton S.W."/>
            <person name="McCombie W.R."/>
            <person name="Wing R.A."/>
            <person name="Wilson R.K."/>
        </authorList>
    </citation>
    <scope>NUCLEOTIDE SEQUENCE [LARGE SCALE GENOMIC DNA]</scope>
    <source>
        <strain evidence="3">cv. B73</strain>
    </source>
</reference>
<dbReference type="Gramene" id="Zm00001eb206570_T001">
    <property type="protein sequence ID" value="Zm00001eb206570_P001"/>
    <property type="gene ID" value="Zm00001eb206570"/>
</dbReference>
<proteinExistence type="predicted"/>
<dbReference type="InParanoid" id="A0A804P3T7"/>
<sequence length="360" mass="38568">MILLLWVDKIDGVRERSVLVEQAEVPPRLVVSKLLVLVERGEYVGLYGPGALRRALADVVDEVLAVGLRVGRVGRVAPGRRPPALRHDDGDVPGPGVLQRGVEAVDHRIEQAVVAVPAVLHHHRAGGHGEERVVDVDGARVADVRVVGVQVGQQRRAGALQVPRDARHVARRRSEGARGGREAAADHVYRHRRGHLDVVGEAGRGERAVEVAHGGQQDAPPRDDLVPDGDVAELDGREGQHVALDPGGGGRGARGEAAHVRVGDAHGDGDARAAQRLEHVGVRGVDAHRVDAVVLVQLHHVARRRQVVAVHAVAHADGSHTCRNGCKCSKNQCQCSHGKEDSLLRHLLQLQLARKPDCSD</sequence>
<name>A0A804P3T7_MAIZE</name>
<feature type="region of interest" description="Disordered" evidence="1">
    <location>
        <begin position="164"/>
        <end position="184"/>
    </location>
</feature>
<keyword evidence="3" id="KW-1185">Reference proteome</keyword>
<dbReference type="Proteomes" id="UP000007305">
    <property type="component" value="Chromosome 4"/>
</dbReference>
<evidence type="ECO:0000256" key="1">
    <source>
        <dbReference type="SAM" id="MobiDB-lite"/>
    </source>
</evidence>
<accession>A0A804P3T7</accession>
<dbReference type="AlphaFoldDB" id="A0A804P3T7"/>